<proteinExistence type="predicted"/>
<sequence length="350" mass="37825">MFPGVLVSRVLPPLRSSRTRHRILGRPLSSPRSHSSMSTSTSPASKIQTPRPSASLVIINGRNELLFVHRNPEARSFAGVHVYPGGNLDPAQDSSLAITAIRETFEEAGILLASGPTPSDAVLDTARHAIHAGKTPFQAFLTEHDLVPDVQALLPFTQWITPVYAPRRFQTQFYVAFLGGASASGFSTGAREDRIPKPDGGQEVIAARFVHPDAILAEFSAGEITLMPPQFYIAQTLASILRGSTTTADQRARVEELARGAFGKMVINPQPLGPPDGQGRVVLTYEGDHTRGGPEGRLHRATILAGKGGVRTSHVNVTYSSLDARQVTSEIILERNFDIFKDVDVVLSKL</sequence>
<comment type="cofactor">
    <cofactor evidence="2">
        <name>Mg(2+)</name>
        <dbReference type="ChEBI" id="CHEBI:18420"/>
    </cofactor>
</comment>
<protein>
    <recommendedName>
        <fullName evidence="8">Nudix hydrolase domain-containing protein</fullName>
    </recommendedName>
</protein>
<keyword evidence="10" id="KW-1185">Reference proteome</keyword>
<dbReference type="PANTHER" id="PTHR12318:SF0">
    <property type="entry name" value="ACYL-COENZYME A DIPHOSPHATASE NUDT19"/>
    <property type="match status" value="1"/>
</dbReference>
<dbReference type="GO" id="GO:0016818">
    <property type="term" value="F:hydrolase activity, acting on acid anhydrides, in phosphorus-containing anhydrides"/>
    <property type="evidence" value="ECO:0007669"/>
    <property type="project" value="InterPro"/>
</dbReference>
<feature type="compositionally biased region" description="Low complexity" evidence="7">
    <location>
        <begin position="29"/>
        <end position="45"/>
    </location>
</feature>
<evidence type="ECO:0000256" key="6">
    <source>
        <dbReference type="ARBA" id="ARBA00023211"/>
    </source>
</evidence>
<keyword evidence="4" id="KW-0378">Hydrolase</keyword>
<evidence type="ECO:0000256" key="4">
    <source>
        <dbReference type="ARBA" id="ARBA00022801"/>
    </source>
</evidence>
<dbReference type="Gene3D" id="3.90.79.10">
    <property type="entry name" value="Nucleoside Triphosphate Pyrophosphohydrolase"/>
    <property type="match status" value="1"/>
</dbReference>
<accession>A0AAD7EC43</accession>
<evidence type="ECO:0000256" key="1">
    <source>
        <dbReference type="ARBA" id="ARBA00001936"/>
    </source>
</evidence>
<dbReference type="Proteomes" id="UP001218218">
    <property type="component" value="Unassembled WGS sequence"/>
</dbReference>
<evidence type="ECO:0000256" key="3">
    <source>
        <dbReference type="ARBA" id="ARBA00022723"/>
    </source>
</evidence>
<dbReference type="AlphaFoldDB" id="A0AAD7EC43"/>
<evidence type="ECO:0000313" key="10">
    <source>
        <dbReference type="Proteomes" id="UP001218218"/>
    </source>
</evidence>
<dbReference type="CDD" id="cd18870">
    <property type="entry name" value="NUDIX_AcylCoAdiphos_Nudt19"/>
    <property type="match status" value="1"/>
</dbReference>
<comment type="caution">
    <text evidence="9">The sequence shown here is derived from an EMBL/GenBank/DDBJ whole genome shotgun (WGS) entry which is preliminary data.</text>
</comment>
<keyword evidence="3" id="KW-0479">Metal-binding</keyword>
<reference evidence="9" key="1">
    <citation type="submission" date="2023-03" db="EMBL/GenBank/DDBJ databases">
        <title>Massive genome expansion in bonnet fungi (Mycena s.s.) driven by repeated elements and novel gene families across ecological guilds.</title>
        <authorList>
            <consortium name="Lawrence Berkeley National Laboratory"/>
            <person name="Harder C.B."/>
            <person name="Miyauchi S."/>
            <person name="Viragh M."/>
            <person name="Kuo A."/>
            <person name="Thoen E."/>
            <person name="Andreopoulos B."/>
            <person name="Lu D."/>
            <person name="Skrede I."/>
            <person name="Drula E."/>
            <person name="Henrissat B."/>
            <person name="Morin E."/>
            <person name="Kohler A."/>
            <person name="Barry K."/>
            <person name="LaButti K."/>
            <person name="Morin E."/>
            <person name="Salamov A."/>
            <person name="Lipzen A."/>
            <person name="Mereny Z."/>
            <person name="Hegedus B."/>
            <person name="Baldrian P."/>
            <person name="Stursova M."/>
            <person name="Weitz H."/>
            <person name="Taylor A."/>
            <person name="Grigoriev I.V."/>
            <person name="Nagy L.G."/>
            <person name="Martin F."/>
            <person name="Kauserud H."/>
        </authorList>
    </citation>
    <scope>NUCLEOTIDE SEQUENCE</scope>
    <source>
        <strain evidence="9">CBHHK002</strain>
    </source>
</reference>
<dbReference type="InterPro" id="IPR000086">
    <property type="entry name" value="NUDIX_hydrolase_dom"/>
</dbReference>
<dbReference type="Pfam" id="PF00293">
    <property type="entry name" value="NUDIX"/>
    <property type="match status" value="1"/>
</dbReference>
<organism evidence="9 10">
    <name type="scientific">Mycena albidolilacea</name>
    <dbReference type="NCBI Taxonomy" id="1033008"/>
    <lineage>
        <taxon>Eukaryota</taxon>
        <taxon>Fungi</taxon>
        <taxon>Dikarya</taxon>
        <taxon>Basidiomycota</taxon>
        <taxon>Agaricomycotina</taxon>
        <taxon>Agaricomycetes</taxon>
        <taxon>Agaricomycetidae</taxon>
        <taxon>Agaricales</taxon>
        <taxon>Marasmiineae</taxon>
        <taxon>Mycenaceae</taxon>
        <taxon>Mycena</taxon>
    </lineage>
</organism>
<dbReference type="EMBL" id="JARIHO010000075">
    <property type="protein sequence ID" value="KAJ7311503.1"/>
    <property type="molecule type" value="Genomic_DNA"/>
</dbReference>
<name>A0AAD7EC43_9AGAR</name>
<evidence type="ECO:0000313" key="9">
    <source>
        <dbReference type="EMBL" id="KAJ7311503.1"/>
    </source>
</evidence>
<comment type="cofactor">
    <cofactor evidence="1">
        <name>Mn(2+)</name>
        <dbReference type="ChEBI" id="CHEBI:29035"/>
    </cofactor>
</comment>
<evidence type="ECO:0000256" key="5">
    <source>
        <dbReference type="ARBA" id="ARBA00022842"/>
    </source>
</evidence>
<dbReference type="InterPro" id="IPR039121">
    <property type="entry name" value="NUDT19"/>
</dbReference>
<dbReference type="GO" id="GO:0046872">
    <property type="term" value="F:metal ion binding"/>
    <property type="evidence" value="ECO:0007669"/>
    <property type="project" value="UniProtKB-KW"/>
</dbReference>
<evidence type="ECO:0000259" key="8">
    <source>
        <dbReference type="PROSITE" id="PS51462"/>
    </source>
</evidence>
<dbReference type="PROSITE" id="PS51462">
    <property type="entry name" value="NUDIX"/>
    <property type="match status" value="1"/>
</dbReference>
<keyword evidence="5" id="KW-0460">Magnesium</keyword>
<evidence type="ECO:0000256" key="2">
    <source>
        <dbReference type="ARBA" id="ARBA00001946"/>
    </source>
</evidence>
<dbReference type="PANTHER" id="PTHR12318">
    <property type="entry name" value="TESTOSTERONE-REGULATED PROTEIN RP2"/>
    <property type="match status" value="1"/>
</dbReference>
<dbReference type="InterPro" id="IPR015797">
    <property type="entry name" value="NUDIX_hydrolase-like_dom_sf"/>
</dbReference>
<gene>
    <name evidence="9" type="ORF">DFH08DRAFT_452119</name>
</gene>
<evidence type="ECO:0000256" key="7">
    <source>
        <dbReference type="SAM" id="MobiDB-lite"/>
    </source>
</evidence>
<dbReference type="GO" id="GO:0005739">
    <property type="term" value="C:mitochondrion"/>
    <property type="evidence" value="ECO:0007669"/>
    <property type="project" value="TreeGrafter"/>
</dbReference>
<dbReference type="SUPFAM" id="SSF55811">
    <property type="entry name" value="Nudix"/>
    <property type="match status" value="1"/>
</dbReference>
<keyword evidence="6" id="KW-0464">Manganese</keyword>
<feature type="domain" description="Nudix hydrolase" evidence="8">
    <location>
        <begin position="49"/>
        <end position="232"/>
    </location>
</feature>
<feature type="region of interest" description="Disordered" evidence="7">
    <location>
        <begin position="18"/>
        <end position="51"/>
    </location>
</feature>